<reference evidence="4 5" key="1">
    <citation type="submission" date="2018-11" db="EMBL/GenBank/DDBJ databases">
        <title>The draft genome sequence of Amphritea balenae JAMM 1525T.</title>
        <authorList>
            <person name="Fang Z."/>
            <person name="Zhang Y."/>
            <person name="Han X."/>
        </authorList>
    </citation>
    <scope>NUCLEOTIDE SEQUENCE [LARGE SCALE GENOMIC DNA]</scope>
    <source>
        <strain evidence="4 5">JAMM 1525</strain>
    </source>
</reference>
<dbReference type="InterPro" id="IPR049945">
    <property type="entry name" value="AAA_22"/>
</dbReference>
<dbReference type="CDD" id="cd00383">
    <property type="entry name" value="trans_reg_C"/>
    <property type="match status" value="1"/>
</dbReference>
<accession>A0A3P1SQA1</accession>
<gene>
    <name evidence="4" type="ORF">EHS89_10695</name>
</gene>
<dbReference type="InterPro" id="IPR016032">
    <property type="entry name" value="Sig_transdc_resp-reg_C-effctor"/>
</dbReference>
<dbReference type="InterPro" id="IPR036388">
    <property type="entry name" value="WH-like_DNA-bd_sf"/>
</dbReference>
<dbReference type="SUPFAM" id="SSF46894">
    <property type="entry name" value="C-terminal effector domain of the bipartite response regulators"/>
    <property type="match status" value="1"/>
</dbReference>
<dbReference type="Gene3D" id="1.10.10.10">
    <property type="entry name" value="Winged helix-like DNA-binding domain superfamily/Winged helix DNA-binding domain"/>
    <property type="match status" value="1"/>
</dbReference>
<keyword evidence="1 2" id="KW-0238">DNA-binding</keyword>
<name>A0A3P1SQA1_9GAMM</name>
<feature type="domain" description="OmpR/PhoB-type" evidence="3">
    <location>
        <begin position="551"/>
        <end position="649"/>
    </location>
</feature>
<dbReference type="AlphaFoldDB" id="A0A3P1SQA1"/>
<dbReference type="Pfam" id="PF00486">
    <property type="entry name" value="Trans_reg_C"/>
    <property type="match status" value="1"/>
</dbReference>
<dbReference type="RefSeq" id="WP_124926141.1">
    <property type="nucleotide sequence ID" value="NZ_BMOH01000004.1"/>
</dbReference>
<dbReference type="GO" id="GO:0006355">
    <property type="term" value="P:regulation of DNA-templated transcription"/>
    <property type="evidence" value="ECO:0007669"/>
    <property type="project" value="InterPro"/>
</dbReference>
<dbReference type="InterPro" id="IPR027417">
    <property type="entry name" value="P-loop_NTPase"/>
</dbReference>
<dbReference type="PROSITE" id="PS51755">
    <property type="entry name" value="OMPR_PHOB"/>
    <property type="match status" value="1"/>
</dbReference>
<organism evidence="4 5">
    <name type="scientific">Amphritea balenae</name>
    <dbReference type="NCBI Taxonomy" id="452629"/>
    <lineage>
        <taxon>Bacteria</taxon>
        <taxon>Pseudomonadati</taxon>
        <taxon>Pseudomonadota</taxon>
        <taxon>Gammaproteobacteria</taxon>
        <taxon>Oceanospirillales</taxon>
        <taxon>Oceanospirillaceae</taxon>
        <taxon>Amphritea</taxon>
    </lineage>
</organism>
<evidence type="ECO:0000256" key="1">
    <source>
        <dbReference type="ARBA" id="ARBA00023125"/>
    </source>
</evidence>
<evidence type="ECO:0000259" key="3">
    <source>
        <dbReference type="PROSITE" id="PS51755"/>
    </source>
</evidence>
<dbReference type="GO" id="GO:0000160">
    <property type="term" value="P:phosphorelay signal transduction system"/>
    <property type="evidence" value="ECO:0007669"/>
    <property type="project" value="InterPro"/>
</dbReference>
<evidence type="ECO:0000256" key="2">
    <source>
        <dbReference type="PROSITE-ProRule" id="PRU01091"/>
    </source>
</evidence>
<dbReference type="Pfam" id="PF13401">
    <property type="entry name" value="AAA_22"/>
    <property type="match status" value="1"/>
</dbReference>
<dbReference type="Proteomes" id="UP000267535">
    <property type="component" value="Unassembled WGS sequence"/>
</dbReference>
<evidence type="ECO:0000313" key="5">
    <source>
        <dbReference type="Proteomes" id="UP000267535"/>
    </source>
</evidence>
<dbReference type="InterPro" id="IPR001867">
    <property type="entry name" value="OmpR/PhoB-type_DNA-bd"/>
</dbReference>
<dbReference type="EMBL" id="RQXV01000005">
    <property type="protein sequence ID" value="RRC99303.1"/>
    <property type="molecule type" value="Genomic_DNA"/>
</dbReference>
<dbReference type="SMART" id="SM00862">
    <property type="entry name" value="Trans_reg_C"/>
    <property type="match status" value="1"/>
</dbReference>
<dbReference type="Gene3D" id="3.40.50.300">
    <property type="entry name" value="P-loop containing nucleotide triphosphate hydrolases"/>
    <property type="match status" value="1"/>
</dbReference>
<sequence length="651" mass="73228">MTGHIADLLARKNHANFANRSVELATLCGTLQDDLPRVIHISGIPGIGKSTLLEMYTDQAREQGAIVIRLDCRTIEPTPKGLLKQLDEATGLCASNPEQICDRFADFDTRVVLAFDNYEVFRLMDTWLRQTFIPALPNNARVLLFSRERPGTGWYTTAGWHDLFKTLDLGPLSDDDAENLLNRLGVTPSGMNKIIQQTRGHPLALQLAASACRGRQQLVLTDPSLQYVLETLTRMFLEDVSEPLTRLALEATSVSRRITLPMLRALFPNQVPQDIFERLATLPFAELRSDGLVLHDVVRESLAHSLKARDPETYLNYRRIIWRQLSTALDSAGSHELWRYTADMLFLIENPVVREAFFPSGSNQLTVEPATPSDSTALQTIITRHEGPQAAQQLLRWWQRLPQSFSVVRDGNGSVAAIYCKISTDSAEPAWLEEDPVTREWLHHLRQHPLQQQQTVLFCRRWLSQVEGESPSACQAAIWLDLKRSYMEMRPDLRRVYLTLCDLPAYAPVALKLGFEVLTGQEVTLDSQIYHSAVLDFGPASVDGWLADIAAAELGIQQDRSLLDIESHELIIDDKRESLTPLEFGVIQHLLAKQGKAVSRSELLRDVWGTRYEGGSNVVDAVVRGLRRKLAHQASCIETVTGVGYLYREQP</sequence>
<proteinExistence type="predicted"/>
<evidence type="ECO:0000313" key="4">
    <source>
        <dbReference type="EMBL" id="RRC99303.1"/>
    </source>
</evidence>
<dbReference type="SUPFAM" id="SSF52540">
    <property type="entry name" value="P-loop containing nucleoside triphosphate hydrolases"/>
    <property type="match status" value="1"/>
</dbReference>
<dbReference type="OrthoDB" id="8430416at2"/>
<keyword evidence="5" id="KW-1185">Reference proteome</keyword>
<comment type="caution">
    <text evidence="4">The sequence shown here is derived from an EMBL/GenBank/DDBJ whole genome shotgun (WGS) entry which is preliminary data.</text>
</comment>
<dbReference type="GO" id="GO:0003677">
    <property type="term" value="F:DNA binding"/>
    <property type="evidence" value="ECO:0007669"/>
    <property type="project" value="UniProtKB-UniRule"/>
</dbReference>
<feature type="DNA-binding region" description="OmpR/PhoB-type" evidence="2">
    <location>
        <begin position="551"/>
        <end position="649"/>
    </location>
</feature>
<protein>
    <submittedName>
        <fullName evidence="4">Transcriptional regulator</fullName>
    </submittedName>
</protein>